<sequence>MQIPGDDLEPDWPAPPKRGICAVPNVVITAANVLEVYVIRVRKAVMSVLEFDDSIHNLRLKLVRVLMHCFEGPDWLHLIRGRESFPKGPLVKVDPQGRCGGVLVYSLQLIILKASQLEMMMPSPLVGQFLLELNHLISSTYVISE</sequence>
<reference evidence="1 2" key="1">
    <citation type="submission" date="2022-03" db="EMBL/GenBank/DDBJ databases">
        <authorList>
            <person name="Macdonald S."/>
            <person name="Ahmed S."/>
            <person name="Newling K."/>
        </authorList>
    </citation>
    <scope>NUCLEOTIDE SEQUENCE [LARGE SCALE GENOMIC DNA]</scope>
</reference>
<evidence type="ECO:0000313" key="2">
    <source>
        <dbReference type="Proteomes" id="UP001642260"/>
    </source>
</evidence>
<name>A0ABC8JWQ4_ERUVS</name>
<dbReference type="Proteomes" id="UP001642260">
    <property type="component" value="Unassembled WGS sequence"/>
</dbReference>
<gene>
    <name evidence="1" type="ORF">ERUC_LOCUS16372</name>
</gene>
<comment type="caution">
    <text evidence="1">The sequence shown here is derived from an EMBL/GenBank/DDBJ whole genome shotgun (WGS) entry which is preliminary data.</text>
</comment>
<proteinExistence type="predicted"/>
<keyword evidence="2" id="KW-1185">Reference proteome</keyword>
<protein>
    <submittedName>
        <fullName evidence="1">Uncharacterized protein</fullName>
    </submittedName>
</protein>
<dbReference type="Gene3D" id="2.130.10.10">
    <property type="entry name" value="YVTN repeat-like/Quinoprotein amine dehydrogenase"/>
    <property type="match status" value="1"/>
</dbReference>
<evidence type="ECO:0000313" key="1">
    <source>
        <dbReference type="EMBL" id="CAH8344573.1"/>
    </source>
</evidence>
<accession>A0ABC8JWQ4</accession>
<dbReference type="EMBL" id="CAKOAT010152931">
    <property type="protein sequence ID" value="CAH8344573.1"/>
    <property type="molecule type" value="Genomic_DNA"/>
</dbReference>
<dbReference type="InterPro" id="IPR015943">
    <property type="entry name" value="WD40/YVTN_repeat-like_dom_sf"/>
</dbReference>
<organism evidence="1 2">
    <name type="scientific">Eruca vesicaria subsp. sativa</name>
    <name type="common">Garden rocket</name>
    <name type="synonym">Eruca sativa</name>
    <dbReference type="NCBI Taxonomy" id="29727"/>
    <lineage>
        <taxon>Eukaryota</taxon>
        <taxon>Viridiplantae</taxon>
        <taxon>Streptophyta</taxon>
        <taxon>Embryophyta</taxon>
        <taxon>Tracheophyta</taxon>
        <taxon>Spermatophyta</taxon>
        <taxon>Magnoliopsida</taxon>
        <taxon>eudicotyledons</taxon>
        <taxon>Gunneridae</taxon>
        <taxon>Pentapetalae</taxon>
        <taxon>rosids</taxon>
        <taxon>malvids</taxon>
        <taxon>Brassicales</taxon>
        <taxon>Brassicaceae</taxon>
        <taxon>Brassiceae</taxon>
        <taxon>Eruca</taxon>
    </lineage>
</organism>
<dbReference type="AlphaFoldDB" id="A0ABC8JWQ4"/>